<name>A0ABP6D0E8_9ACTN</name>
<keyword evidence="2" id="KW-1185">Reference proteome</keyword>
<reference evidence="2" key="1">
    <citation type="journal article" date="2019" name="Int. J. Syst. Evol. Microbiol.">
        <title>The Global Catalogue of Microorganisms (GCM) 10K type strain sequencing project: providing services to taxonomists for standard genome sequencing and annotation.</title>
        <authorList>
            <consortium name="The Broad Institute Genomics Platform"/>
            <consortium name="The Broad Institute Genome Sequencing Center for Infectious Disease"/>
            <person name="Wu L."/>
            <person name="Ma J."/>
        </authorList>
    </citation>
    <scope>NUCLEOTIDE SEQUENCE [LARGE SCALE GENOMIC DNA]</scope>
    <source>
        <strain evidence="2">JCM 16373</strain>
    </source>
</reference>
<evidence type="ECO:0000313" key="1">
    <source>
        <dbReference type="EMBL" id="GAA2629471.1"/>
    </source>
</evidence>
<protein>
    <submittedName>
        <fullName evidence="1">Uncharacterized protein</fullName>
    </submittedName>
</protein>
<comment type="caution">
    <text evidence="1">The sequence shown here is derived from an EMBL/GenBank/DDBJ whole genome shotgun (WGS) entry which is preliminary data.</text>
</comment>
<dbReference type="Proteomes" id="UP001501447">
    <property type="component" value="Unassembled WGS sequence"/>
</dbReference>
<sequence length="162" mass="18294">MTDLVPQQRDVTPAVYDAATLAVLAAMEEAAEKHLDAIRPHMQYRGPHSTGVGPFVVAERRLQLPPDDGHYRGYPRIISLIQANLRGVPVTIQIDQIYRSCDPRDDDRRIRVTDYMPGDRRAHIVDADTGLRWRQILVSDLHSTDTTKTGAKRRTGYALVRP</sequence>
<dbReference type="EMBL" id="BAAARJ010000018">
    <property type="protein sequence ID" value="GAA2629471.1"/>
    <property type="molecule type" value="Genomic_DNA"/>
</dbReference>
<evidence type="ECO:0000313" key="2">
    <source>
        <dbReference type="Proteomes" id="UP001501447"/>
    </source>
</evidence>
<dbReference type="RefSeq" id="WP_344568831.1">
    <property type="nucleotide sequence ID" value="NZ_BAAARJ010000018.1"/>
</dbReference>
<gene>
    <name evidence="1" type="ORF">GCM10009863_51000</name>
</gene>
<organism evidence="1 2">
    <name type="scientific">Streptomyces axinellae</name>
    <dbReference type="NCBI Taxonomy" id="552788"/>
    <lineage>
        <taxon>Bacteria</taxon>
        <taxon>Bacillati</taxon>
        <taxon>Actinomycetota</taxon>
        <taxon>Actinomycetes</taxon>
        <taxon>Kitasatosporales</taxon>
        <taxon>Streptomycetaceae</taxon>
        <taxon>Streptomyces</taxon>
    </lineage>
</organism>
<proteinExistence type="predicted"/>
<accession>A0ABP6D0E8</accession>